<comment type="caution">
    <text evidence="2">The sequence shown here is derived from an EMBL/GenBank/DDBJ whole genome shotgun (WGS) entry which is preliminary data.</text>
</comment>
<dbReference type="Gene3D" id="3.30.420.10">
    <property type="entry name" value="Ribonuclease H-like superfamily/Ribonuclease H"/>
    <property type="match status" value="1"/>
</dbReference>
<protein>
    <submittedName>
        <fullName evidence="2">IS21 family transposase</fullName>
    </submittedName>
</protein>
<evidence type="ECO:0000313" key="2">
    <source>
        <dbReference type="EMBL" id="MFD1708469.1"/>
    </source>
</evidence>
<dbReference type="SUPFAM" id="SSF53098">
    <property type="entry name" value="Ribonuclease H-like"/>
    <property type="match status" value="1"/>
</dbReference>
<dbReference type="EMBL" id="JBHUEO010000091">
    <property type="protein sequence ID" value="MFD1708469.1"/>
    <property type="molecule type" value="Genomic_DNA"/>
</dbReference>
<name>A0ABW4KL57_9BACI</name>
<accession>A0ABW4KL57</accession>
<reference evidence="3" key="1">
    <citation type="journal article" date="2019" name="Int. J. Syst. Evol. Microbiol.">
        <title>The Global Catalogue of Microorganisms (GCM) 10K type strain sequencing project: providing services to taxonomists for standard genome sequencing and annotation.</title>
        <authorList>
            <consortium name="The Broad Institute Genomics Platform"/>
            <consortium name="The Broad Institute Genome Sequencing Center for Infectious Disease"/>
            <person name="Wu L."/>
            <person name="Ma J."/>
        </authorList>
    </citation>
    <scope>NUCLEOTIDE SEQUENCE [LARGE SCALE GENOMIC DNA]</scope>
    <source>
        <strain evidence="3">CGMCC 1.12295</strain>
    </source>
</reference>
<dbReference type="NCBIfam" id="NF033546">
    <property type="entry name" value="transpos_IS21"/>
    <property type="match status" value="1"/>
</dbReference>
<gene>
    <name evidence="2" type="primary">istA</name>
    <name evidence="2" type="ORF">ACFSCZ_17440</name>
</gene>
<dbReference type="Proteomes" id="UP001597301">
    <property type="component" value="Unassembled WGS sequence"/>
</dbReference>
<dbReference type="InterPro" id="IPR012337">
    <property type="entry name" value="RNaseH-like_sf"/>
</dbReference>
<keyword evidence="3" id="KW-1185">Reference proteome</keyword>
<evidence type="ECO:0000259" key="1">
    <source>
        <dbReference type="PROSITE" id="PS50994"/>
    </source>
</evidence>
<organism evidence="2 3">
    <name type="scientific">Siminovitchia sediminis</name>
    <dbReference type="NCBI Taxonomy" id="1274353"/>
    <lineage>
        <taxon>Bacteria</taxon>
        <taxon>Bacillati</taxon>
        <taxon>Bacillota</taxon>
        <taxon>Bacilli</taxon>
        <taxon>Bacillales</taxon>
        <taxon>Bacillaceae</taxon>
        <taxon>Siminovitchia</taxon>
    </lineage>
</organism>
<dbReference type="PANTHER" id="PTHR35004">
    <property type="entry name" value="TRANSPOSASE RV3428C-RELATED"/>
    <property type="match status" value="1"/>
</dbReference>
<evidence type="ECO:0000313" key="3">
    <source>
        <dbReference type="Proteomes" id="UP001597301"/>
    </source>
</evidence>
<dbReference type="InterPro" id="IPR036397">
    <property type="entry name" value="RNaseH_sf"/>
</dbReference>
<feature type="domain" description="Integrase catalytic" evidence="1">
    <location>
        <begin position="126"/>
        <end position="301"/>
    </location>
</feature>
<dbReference type="RefSeq" id="WP_380775738.1">
    <property type="nucleotide sequence ID" value="NZ_JBHUEO010000091.1"/>
</dbReference>
<proteinExistence type="predicted"/>
<sequence length="482" mass="56583">MLAMSEINCIKLLRNQKSFSINKIAKTLGINWRTAKKYADDDQVPQENVQKKSGMMYEESWGEIVSDWLAEDEKLKRKSRRTNKKIFEELQNMGFIGSYRTVCYFIKDWREGKEKGDEDRDQNAERLHHPPAEAQVDFGMTEAVKDGKVIDVHCLLLTLPYSNAAYCVPLPSENQECFLYGLQTIFHQLGGVPRKVRIDNLKAAVIRPRGKNEEATFTEEFLQFAGFYGFEVQACNPRSGHEKGNVENKVGYLRYNFVTPAPVIQSFEHLGEILKECLTKDRERVHYEKGIFIQELLDQEFPFLLALPDEEYPIFKKETEKANKYGEITIDQAKIHIPKGYNFGQLHVVKYWDRFKVLSPYGEVLFTDYRPYMHKGRKIPWQSILKSWLQKPRVVTYSRYSPYLPGRIYEYIKIDNLAIRKQRLGWLARMLATNEMAEINEYFYDLLEEQADGSGEPDRHPYEVDWTKYDQLQPAHWERSET</sequence>
<dbReference type="PROSITE" id="PS50994">
    <property type="entry name" value="INTEGRASE"/>
    <property type="match status" value="1"/>
</dbReference>
<dbReference type="InterPro" id="IPR001584">
    <property type="entry name" value="Integrase_cat-core"/>
</dbReference>